<dbReference type="Proteomes" id="UP001620645">
    <property type="component" value="Unassembled WGS sequence"/>
</dbReference>
<comment type="caution">
    <text evidence="2">The sequence shown here is derived from an EMBL/GenBank/DDBJ whole genome shotgun (WGS) entry which is preliminary data.</text>
</comment>
<protein>
    <submittedName>
        <fullName evidence="2">Uncharacterized protein</fullName>
    </submittedName>
</protein>
<proteinExistence type="predicted"/>
<keyword evidence="1" id="KW-1133">Transmembrane helix</keyword>
<keyword evidence="3" id="KW-1185">Reference proteome</keyword>
<dbReference type="AlphaFoldDB" id="A0ABD2K199"/>
<reference evidence="2 3" key="1">
    <citation type="submission" date="2024-10" db="EMBL/GenBank/DDBJ databases">
        <authorList>
            <person name="Kim D."/>
        </authorList>
    </citation>
    <scope>NUCLEOTIDE SEQUENCE [LARGE SCALE GENOMIC DNA]</scope>
    <source>
        <strain evidence="2">Taebaek</strain>
    </source>
</reference>
<name>A0ABD2K199_HETSC</name>
<sequence length="297" mass="33965">MEENSGVENENKDQLMKKEELIDQTWSIYVNACSDFMLLLAKLRLLTNDSMIKKDAIKITKLNVLRDLSLALINTFNEGKNLIGIYHKERTELERNTQRNQGDAVLTEHEQKFVNALRLNVQEGPHTPDRYLTTKFAIMDKNLSFFETIFNPLVHQFIVANCSFQAKVALVESDEYSKLIDDQHKMGIWSPIWPLILLLGILALVSVLFNFSLILVTFTKITDHKVCNWLLAFDSLCQLFFVAPFLVNFLALILQYNTVDYPSGAPILMLSKNYREAYKKLLKLNAPSAAVGPLFAN</sequence>
<dbReference type="EMBL" id="JBICCN010000060">
    <property type="protein sequence ID" value="KAL3096659.1"/>
    <property type="molecule type" value="Genomic_DNA"/>
</dbReference>
<gene>
    <name evidence="2" type="ORF">niasHS_004388</name>
</gene>
<organism evidence="2 3">
    <name type="scientific">Heterodera schachtii</name>
    <name type="common">Sugarbeet cyst nematode worm</name>
    <name type="synonym">Tylenchus schachtii</name>
    <dbReference type="NCBI Taxonomy" id="97005"/>
    <lineage>
        <taxon>Eukaryota</taxon>
        <taxon>Metazoa</taxon>
        <taxon>Ecdysozoa</taxon>
        <taxon>Nematoda</taxon>
        <taxon>Chromadorea</taxon>
        <taxon>Rhabditida</taxon>
        <taxon>Tylenchina</taxon>
        <taxon>Tylenchomorpha</taxon>
        <taxon>Tylenchoidea</taxon>
        <taxon>Heteroderidae</taxon>
        <taxon>Heteroderinae</taxon>
        <taxon>Heterodera</taxon>
    </lineage>
</organism>
<feature type="transmembrane region" description="Helical" evidence="1">
    <location>
        <begin position="230"/>
        <end position="254"/>
    </location>
</feature>
<evidence type="ECO:0000313" key="2">
    <source>
        <dbReference type="EMBL" id="KAL3096659.1"/>
    </source>
</evidence>
<keyword evidence="1" id="KW-0812">Transmembrane</keyword>
<keyword evidence="1" id="KW-0472">Membrane</keyword>
<evidence type="ECO:0000256" key="1">
    <source>
        <dbReference type="SAM" id="Phobius"/>
    </source>
</evidence>
<evidence type="ECO:0000313" key="3">
    <source>
        <dbReference type="Proteomes" id="UP001620645"/>
    </source>
</evidence>
<accession>A0ABD2K199</accession>
<feature type="transmembrane region" description="Helical" evidence="1">
    <location>
        <begin position="195"/>
        <end position="218"/>
    </location>
</feature>